<dbReference type="RefSeq" id="WP_053435635.1">
    <property type="nucleotide sequence ID" value="NZ_LGUF01000007.1"/>
</dbReference>
<dbReference type="AlphaFoldDB" id="A0A0M0GFP8"/>
<dbReference type="SUPFAM" id="SSF55961">
    <property type="entry name" value="Bet v1-like"/>
    <property type="match status" value="1"/>
</dbReference>
<comment type="similarity">
    <text evidence="1">Belongs to the AHA1 family.</text>
</comment>
<accession>A0A0M0GFP8</accession>
<dbReference type="Gene3D" id="3.30.530.20">
    <property type="match status" value="1"/>
</dbReference>
<dbReference type="OrthoDB" id="9803476at2"/>
<evidence type="ECO:0000256" key="1">
    <source>
        <dbReference type="ARBA" id="ARBA00006817"/>
    </source>
</evidence>
<evidence type="ECO:0000313" key="3">
    <source>
        <dbReference type="EMBL" id="KON88261.1"/>
    </source>
</evidence>
<evidence type="ECO:0000259" key="2">
    <source>
        <dbReference type="Pfam" id="PF08327"/>
    </source>
</evidence>
<evidence type="ECO:0000313" key="4">
    <source>
        <dbReference type="Proteomes" id="UP000037109"/>
    </source>
</evidence>
<protein>
    <submittedName>
        <fullName evidence="3">Activator of Hsp90 ATPase 1 family protein</fullName>
    </submittedName>
</protein>
<dbReference type="CDD" id="cd08899">
    <property type="entry name" value="SRPBCC_CalC_Aha1-like_6"/>
    <property type="match status" value="1"/>
</dbReference>
<name>A0A0M0GFP8_SPOGL</name>
<dbReference type="EMBL" id="LGUF01000007">
    <property type="protein sequence ID" value="KON88261.1"/>
    <property type="molecule type" value="Genomic_DNA"/>
</dbReference>
<gene>
    <name evidence="3" type="ORF">AF332_16600</name>
</gene>
<dbReference type="InterPro" id="IPR013538">
    <property type="entry name" value="ASHA1/2-like_C"/>
</dbReference>
<reference evidence="4" key="1">
    <citation type="submission" date="2015-07" db="EMBL/GenBank/DDBJ databases">
        <title>Fjat-10036 dsm4.</title>
        <authorList>
            <person name="Liu B."/>
            <person name="Wang J."/>
            <person name="Zhu Y."/>
            <person name="Liu G."/>
            <person name="Chen Q."/>
            <person name="Chen Z."/>
            <person name="Lan J."/>
            <person name="Che J."/>
            <person name="Ge C."/>
            <person name="Shi H."/>
            <person name="Pan Z."/>
            <person name="Liu X."/>
        </authorList>
    </citation>
    <scope>NUCLEOTIDE SEQUENCE [LARGE SCALE GENOMIC DNA]</scope>
    <source>
        <strain evidence="4">DSM 4</strain>
    </source>
</reference>
<sequence>MIASLKKESNGYTARFERMLNHSREEVWAMLTDNNQLKKWFPELQAEELKNGGKFKFDMGDGSYEEMKIIGFEEHAILEYTWGKDIVRFELNEIKGGTELNLIEKISEITDHTPRDLAGWHVCLDVICRLLEGKSLDSRSEEWETWYDEYKIATETIQTK</sequence>
<dbReference type="Pfam" id="PF08327">
    <property type="entry name" value="AHSA1"/>
    <property type="match status" value="1"/>
</dbReference>
<keyword evidence="4" id="KW-1185">Reference proteome</keyword>
<comment type="caution">
    <text evidence="3">The sequence shown here is derived from an EMBL/GenBank/DDBJ whole genome shotgun (WGS) entry which is preliminary data.</text>
</comment>
<proteinExistence type="inferred from homology"/>
<dbReference type="STRING" id="1459.AF332_16600"/>
<feature type="domain" description="Activator of Hsp90 ATPase homologue 1/2-like C-terminal" evidence="2">
    <location>
        <begin position="22"/>
        <end position="132"/>
    </location>
</feature>
<dbReference type="Proteomes" id="UP000037109">
    <property type="component" value="Unassembled WGS sequence"/>
</dbReference>
<dbReference type="InterPro" id="IPR023393">
    <property type="entry name" value="START-like_dom_sf"/>
</dbReference>
<organism evidence="3 4">
    <name type="scientific">Sporosarcina globispora</name>
    <name type="common">Bacillus globisporus</name>
    <dbReference type="NCBI Taxonomy" id="1459"/>
    <lineage>
        <taxon>Bacteria</taxon>
        <taxon>Bacillati</taxon>
        <taxon>Bacillota</taxon>
        <taxon>Bacilli</taxon>
        <taxon>Bacillales</taxon>
        <taxon>Caryophanaceae</taxon>
        <taxon>Sporosarcina</taxon>
    </lineage>
</organism>
<dbReference type="PATRIC" id="fig|1459.3.peg.3633"/>